<dbReference type="GO" id="GO:0005524">
    <property type="term" value="F:ATP binding"/>
    <property type="evidence" value="ECO:0007669"/>
    <property type="project" value="UniProtKB-UniRule"/>
</dbReference>
<feature type="binding site" evidence="12">
    <location>
        <position position="254"/>
    </location>
    <ligand>
        <name>Zn(2+)</name>
        <dbReference type="ChEBI" id="CHEBI:29105"/>
    </ligand>
</feature>
<dbReference type="PRINTS" id="PR00983">
    <property type="entry name" value="TRNASYNTHCYS"/>
</dbReference>
<dbReference type="PANTHER" id="PTHR10890">
    <property type="entry name" value="CYSTEINYL-TRNA SYNTHETASE"/>
    <property type="match status" value="1"/>
</dbReference>
<evidence type="ECO:0000256" key="6">
    <source>
        <dbReference type="ARBA" id="ARBA00022723"/>
    </source>
</evidence>
<feature type="binding site" evidence="12">
    <location>
        <position position="29"/>
    </location>
    <ligand>
        <name>Zn(2+)</name>
        <dbReference type="ChEBI" id="CHEBI:29105"/>
    </ligand>
</feature>
<dbReference type="GO" id="GO:0006423">
    <property type="term" value="P:cysteinyl-tRNA aminoacylation"/>
    <property type="evidence" value="ECO:0007669"/>
    <property type="project" value="UniProtKB-UniRule"/>
</dbReference>
<dbReference type="InterPro" id="IPR014729">
    <property type="entry name" value="Rossmann-like_a/b/a_fold"/>
</dbReference>
<dbReference type="GO" id="GO:0004817">
    <property type="term" value="F:cysteine-tRNA ligase activity"/>
    <property type="evidence" value="ECO:0007669"/>
    <property type="project" value="UniProtKB-UniRule"/>
</dbReference>
<name>A0A9N8QRJ0_9FLAO</name>
<keyword evidence="7 12" id="KW-0547">Nucleotide-binding</keyword>
<dbReference type="PANTHER" id="PTHR10890:SF3">
    <property type="entry name" value="CYSTEINE--TRNA LIGASE, CYTOPLASMIC"/>
    <property type="match status" value="1"/>
</dbReference>
<evidence type="ECO:0000256" key="4">
    <source>
        <dbReference type="ARBA" id="ARBA00022490"/>
    </source>
</evidence>
<dbReference type="SMART" id="SM00840">
    <property type="entry name" value="DALR_2"/>
    <property type="match status" value="1"/>
</dbReference>
<feature type="binding site" evidence="12">
    <location>
        <position position="225"/>
    </location>
    <ligand>
        <name>Zn(2+)</name>
        <dbReference type="ChEBI" id="CHEBI:29105"/>
    </ligand>
</feature>
<dbReference type="EC" id="6.1.1.16" evidence="12"/>
<feature type="short sequence motif" description="'KMSKS' region" evidence="12">
    <location>
        <begin position="282"/>
        <end position="286"/>
    </location>
</feature>
<evidence type="ECO:0000256" key="11">
    <source>
        <dbReference type="ARBA" id="ARBA00023146"/>
    </source>
</evidence>
<dbReference type="Gene3D" id="3.40.50.620">
    <property type="entry name" value="HUPs"/>
    <property type="match status" value="1"/>
</dbReference>
<evidence type="ECO:0000256" key="5">
    <source>
        <dbReference type="ARBA" id="ARBA00022598"/>
    </source>
</evidence>
<proteinExistence type="inferred from homology"/>
<dbReference type="InterPro" id="IPR032678">
    <property type="entry name" value="tRNA-synt_1_cat_dom"/>
</dbReference>
<dbReference type="Proteomes" id="UP000662618">
    <property type="component" value="Unassembled WGS sequence"/>
</dbReference>
<dbReference type="GO" id="GO:0008270">
    <property type="term" value="F:zinc ion binding"/>
    <property type="evidence" value="ECO:0007669"/>
    <property type="project" value="UniProtKB-UniRule"/>
</dbReference>
<dbReference type="InterPro" id="IPR024909">
    <property type="entry name" value="Cys-tRNA/MSH_ligase"/>
</dbReference>
<dbReference type="Gene3D" id="1.20.120.1910">
    <property type="entry name" value="Cysteine-tRNA ligase, C-terminal anti-codon recognition domain"/>
    <property type="match status" value="1"/>
</dbReference>
<comment type="caution">
    <text evidence="14">The sequence shown here is derived from an EMBL/GenBank/DDBJ whole genome shotgun (WGS) entry which is preliminary data.</text>
</comment>
<dbReference type="GO" id="GO:0005829">
    <property type="term" value="C:cytosol"/>
    <property type="evidence" value="ECO:0007669"/>
    <property type="project" value="TreeGrafter"/>
</dbReference>
<dbReference type="InterPro" id="IPR015273">
    <property type="entry name" value="Cys-tRNA-synt_Ia_DALR"/>
</dbReference>
<accession>A0A9N8QRJ0</accession>
<dbReference type="EMBL" id="CAJIMS010000001">
    <property type="protein sequence ID" value="CAD7802965.1"/>
    <property type="molecule type" value="Genomic_DNA"/>
</dbReference>
<dbReference type="CDD" id="cd00672">
    <property type="entry name" value="CysRS_core"/>
    <property type="match status" value="1"/>
</dbReference>
<evidence type="ECO:0000256" key="7">
    <source>
        <dbReference type="ARBA" id="ARBA00022741"/>
    </source>
</evidence>
<keyword evidence="11 12" id="KW-0030">Aminoacyl-tRNA synthetase</keyword>
<dbReference type="InterPro" id="IPR009080">
    <property type="entry name" value="tRNAsynth_Ia_anticodon-bd"/>
</dbReference>
<feature type="binding site" evidence="12">
    <location>
        <position position="250"/>
    </location>
    <ligand>
        <name>Zn(2+)</name>
        <dbReference type="ChEBI" id="CHEBI:29105"/>
    </ligand>
</feature>
<dbReference type="SUPFAM" id="SSF52374">
    <property type="entry name" value="Nucleotidylyl transferase"/>
    <property type="match status" value="1"/>
</dbReference>
<gene>
    <name evidence="12 14" type="primary">cysS</name>
    <name evidence="14" type="ORF">CHRY9390_01004</name>
</gene>
<comment type="similarity">
    <text evidence="2 12">Belongs to the class-I aminoacyl-tRNA synthetase family.</text>
</comment>
<keyword evidence="10 12" id="KW-0648">Protein biosynthesis</keyword>
<dbReference type="Pfam" id="PF01406">
    <property type="entry name" value="tRNA-synt_1e"/>
    <property type="match status" value="1"/>
</dbReference>
<feature type="domain" description="Cysteinyl-tRNA synthetase class Ia DALR" evidence="13">
    <location>
        <begin position="371"/>
        <end position="435"/>
    </location>
</feature>
<dbReference type="RefSeq" id="WP_162087470.1">
    <property type="nucleotide sequence ID" value="NZ_CAJIMS010000001.1"/>
</dbReference>
<comment type="subcellular location">
    <subcellularLocation>
        <location evidence="1 12">Cytoplasm</location>
    </subcellularLocation>
</comment>
<dbReference type="NCBIfam" id="TIGR00435">
    <property type="entry name" value="cysS"/>
    <property type="match status" value="1"/>
</dbReference>
<evidence type="ECO:0000256" key="3">
    <source>
        <dbReference type="ARBA" id="ARBA00011245"/>
    </source>
</evidence>
<evidence type="ECO:0000256" key="1">
    <source>
        <dbReference type="ARBA" id="ARBA00004496"/>
    </source>
</evidence>
<evidence type="ECO:0000256" key="12">
    <source>
        <dbReference type="HAMAP-Rule" id="MF_00041"/>
    </source>
</evidence>
<evidence type="ECO:0000313" key="14">
    <source>
        <dbReference type="EMBL" id="CAD7802965.1"/>
    </source>
</evidence>
<keyword evidence="4 12" id="KW-0963">Cytoplasm</keyword>
<dbReference type="HAMAP" id="MF_00041">
    <property type="entry name" value="Cys_tRNA_synth"/>
    <property type="match status" value="1"/>
</dbReference>
<comment type="cofactor">
    <cofactor evidence="12">
        <name>Zn(2+)</name>
        <dbReference type="ChEBI" id="CHEBI:29105"/>
    </cofactor>
    <text evidence="12">Binds 1 zinc ion per subunit.</text>
</comment>
<keyword evidence="15" id="KW-1185">Reference proteome</keyword>
<evidence type="ECO:0000256" key="8">
    <source>
        <dbReference type="ARBA" id="ARBA00022833"/>
    </source>
</evidence>
<keyword evidence="6 12" id="KW-0479">Metal-binding</keyword>
<comment type="catalytic activity">
    <reaction evidence="12">
        <text>tRNA(Cys) + L-cysteine + ATP = L-cysteinyl-tRNA(Cys) + AMP + diphosphate</text>
        <dbReference type="Rhea" id="RHEA:17773"/>
        <dbReference type="Rhea" id="RHEA-COMP:9661"/>
        <dbReference type="Rhea" id="RHEA-COMP:9679"/>
        <dbReference type="ChEBI" id="CHEBI:30616"/>
        <dbReference type="ChEBI" id="CHEBI:33019"/>
        <dbReference type="ChEBI" id="CHEBI:35235"/>
        <dbReference type="ChEBI" id="CHEBI:78442"/>
        <dbReference type="ChEBI" id="CHEBI:78517"/>
        <dbReference type="ChEBI" id="CHEBI:456215"/>
        <dbReference type="EC" id="6.1.1.16"/>
    </reaction>
</comment>
<organism evidence="14 15">
    <name type="scientific">Chryseobacterium aquaeductus</name>
    <dbReference type="NCBI Taxonomy" id="2675056"/>
    <lineage>
        <taxon>Bacteria</taxon>
        <taxon>Pseudomonadati</taxon>
        <taxon>Bacteroidota</taxon>
        <taxon>Flavobacteriia</taxon>
        <taxon>Flavobacteriales</taxon>
        <taxon>Weeksellaceae</taxon>
        <taxon>Chryseobacterium group</taxon>
        <taxon>Chryseobacterium</taxon>
    </lineage>
</organism>
<feature type="short sequence motif" description="'HIGH' region" evidence="12">
    <location>
        <begin position="31"/>
        <end position="41"/>
    </location>
</feature>
<feature type="binding site" evidence="12">
    <location>
        <position position="285"/>
    </location>
    <ligand>
        <name>ATP</name>
        <dbReference type="ChEBI" id="CHEBI:30616"/>
    </ligand>
</feature>
<dbReference type="AlphaFoldDB" id="A0A9N8QRJ0"/>
<evidence type="ECO:0000256" key="2">
    <source>
        <dbReference type="ARBA" id="ARBA00005594"/>
    </source>
</evidence>
<evidence type="ECO:0000256" key="10">
    <source>
        <dbReference type="ARBA" id="ARBA00022917"/>
    </source>
</evidence>
<protein>
    <recommendedName>
        <fullName evidence="12">Cysteine--tRNA ligase</fullName>
        <ecNumber evidence="12">6.1.1.16</ecNumber>
    </recommendedName>
    <alternativeName>
        <fullName evidence="12">Cysteinyl-tRNA synthetase</fullName>
        <shortName evidence="12">CysRS</shortName>
    </alternativeName>
</protein>
<comment type="subunit">
    <text evidence="3 12">Monomer.</text>
</comment>
<keyword evidence="8 12" id="KW-0862">Zinc</keyword>
<evidence type="ECO:0000313" key="15">
    <source>
        <dbReference type="Proteomes" id="UP000662618"/>
    </source>
</evidence>
<dbReference type="SUPFAM" id="SSF47323">
    <property type="entry name" value="Anticodon-binding domain of a subclass of class I aminoacyl-tRNA synthetases"/>
    <property type="match status" value="1"/>
</dbReference>
<dbReference type="InterPro" id="IPR015803">
    <property type="entry name" value="Cys-tRNA-ligase"/>
</dbReference>
<dbReference type="Pfam" id="PF09190">
    <property type="entry name" value="DALR_2"/>
    <property type="match status" value="1"/>
</dbReference>
<reference evidence="14" key="1">
    <citation type="submission" date="2020-12" db="EMBL/GenBank/DDBJ databases">
        <authorList>
            <person name="Rodrigo-Torres L."/>
            <person name="Arahal R. D."/>
            <person name="Lucena T."/>
        </authorList>
    </citation>
    <scope>NUCLEOTIDE SEQUENCE</scope>
    <source>
        <strain evidence="14">CECT 9390</strain>
    </source>
</reference>
<evidence type="ECO:0000259" key="13">
    <source>
        <dbReference type="SMART" id="SM00840"/>
    </source>
</evidence>
<keyword evidence="9 12" id="KW-0067">ATP-binding</keyword>
<sequence length="488" mass="55874">MQLKIYNSLTAEKEIFTPIFEGNVGMYVCGPTVYSNVHLGNVRTFLSFDFIYRSLVHLGYKVRYVRNITDAGHLTDDGDVNNDRFVKQTRLEKLEPMEIVQKYTVDFHKVLELFNLLPPSIEPTATGHIVEQIELTQKLIEKGFAYESNGSVYFDVLEYNKRGLNYGELSKRNIEELFANTRDLDGQGEKKNPQDFALWKKASPAHIMRWNSPWGEGFPGWHLECTAMSTKYLGDKFDIHGGGMDLKFPHHECEIAQGKACNDVEPVNYWMHANMLTMNGQRMSKSTGNYILPKQLVSGDNDFFEKPFHPTIVRFCFLQAHYRSVLDISNDAMIASEKGFIRLMDAVKVLNAITPNDQKESSFNLKEWKTKAYDALTDDFNSPVLIAHLFEAVKFIFALKDEKETVSTEDLEELKSTLNALIFDVLGLQSIEENNNEKLDQTLKVLIELRNQARKSKNFDLSDQIRDKLLAEGIELKDGRDGTSYVLN</sequence>
<evidence type="ECO:0000256" key="9">
    <source>
        <dbReference type="ARBA" id="ARBA00022840"/>
    </source>
</evidence>
<keyword evidence="5 12" id="KW-0436">Ligase</keyword>